<reference evidence="7" key="1">
    <citation type="journal article" date="2014" name="Genome Announc.">
        <title>Genome sequence of the yeast Cyberlindnera fabianii (Hansenula fabianii).</title>
        <authorList>
            <person name="Freel K.C."/>
            <person name="Sarilar V."/>
            <person name="Neuveglise C."/>
            <person name="Devillers H."/>
            <person name="Friedrich A."/>
            <person name="Schacherer J."/>
        </authorList>
    </citation>
    <scope>NUCLEOTIDE SEQUENCE</scope>
    <source>
        <strain evidence="7">YJS4271</strain>
    </source>
</reference>
<evidence type="ECO:0000313" key="7">
    <source>
        <dbReference type="EMBL" id="CDR45377.1"/>
    </source>
</evidence>
<evidence type="ECO:0000256" key="2">
    <source>
        <dbReference type="ARBA" id="ARBA00006190"/>
    </source>
</evidence>
<dbReference type="InterPro" id="IPR005024">
    <property type="entry name" value="Snf7_fam"/>
</dbReference>
<dbReference type="PANTHER" id="PTHR22761:SF10">
    <property type="entry name" value="GH13992P"/>
    <property type="match status" value="1"/>
</dbReference>
<dbReference type="EMBL" id="LK052903">
    <property type="protein sequence ID" value="CDR45377.1"/>
    <property type="molecule type" value="Genomic_DNA"/>
</dbReference>
<accession>A0A061BBW4</accession>
<evidence type="ECO:0000256" key="1">
    <source>
        <dbReference type="ARBA" id="ARBA00004177"/>
    </source>
</evidence>
<proteinExistence type="inferred from homology"/>
<dbReference type="GO" id="GO:0009898">
    <property type="term" value="C:cytoplasmic side of plasma membrane"/>
    <property type="evidence" value="ECO:0007669"/>
    <property type="project" value="TreeGrafter"/>
</dbReference>
<dbReference type="PANTHER" id="PTHR22761">
    <property type="entry name" value="CHARGED MULTIVESICULAR BODY PROTEIN"/>
    <property type="match status" value="1"/>
</dbReference>
<dbReference type="Pfam" id="PF25880">
    <property type="entry name" value="WHD_CHMP7_1st"/>
    <property type="match status" value="1"/>
</dbReference>
<name>A0A061BBW4_CYBFA</name>
<dbReference type="Gene3D" id="6.10.140.1230">
    <property type="match status" value="1"/>
</dbReference>
<feature type="compositionally biased region" description="Basic and acidic residues" evidence="6">
    <location>
        <begin position="424"/>
        <end position="434"/>
    </location>
</feature>
<evidence type="ECO:0000256" key="4">
    <source>
        <dbReference type="ARBA" id="ARBA00040017"/>
    </source>
</evidence>
<gene>
    <name evidence="7" type="ORF">CYFA0S_18e00474g</name>
</gene>
<dbReference type="GO" id="GO:0032511">
    <property type="term" value="P:late endosome to vacuole transport via multivesicular body sorting pathway"/>
    <property type="evidence" value="ECO:0007669"/>
    <property type="project" value="TreeGrafter"/>
</dbReference>
<sequence length="434" mass="49313">MPTSSLRDVVISHRLFTKSRLYSLYSDFRKLKEANPDGYEANLIAWRSLIDSFFTQQVLQHAFVLNTEHLQNDLTLAEYGKPLAVDLVLEDMVRSGDLIPYKQFTETSDSIYTTRWVRPVLSWAVNRFIYDTSYKIGDKKNGLRADKLISKKTLEKYEKEITKKLIGDAENTHTKNVFTKMQLRETIDALDIQVDGSTVQLSDLDFEILLKFLERDNKKIKVKDDVVKFGDEDVTDEDIGICQIKSTMSSLELHITELQVKIDSTDKKLKLSLKNKASKDVSLNLLRSKKVAEQALTKQIASLTQLESVLYKIDESSTNIQLVNALEKGTDLLKSLNSQIGGIERVEQVMDDVEEQKYTADKITEEISRLGNGVSEDDIEAEFEEMLAQETRDKNSTDDVAEQLSKLKIAPSGDLTTQDTETTSEERKEAVSNN</sequence>
<dbReference type="VEuPathDB" id="FungiDB:BON22_1159"/>
<dbReference type="Pfam" id="PF03357">
    <property type="entry name" value="Snf7"/>
    <property type="match status" value="1"/>
</dbReference>
<evidence type="ECO:0000256" key="5">
    <source>
        <dbReference type="ARBA" id="ARBA00042586"/>
    </source>
</evidence>
<feature type="region of interest" description="Disordered" evidence="6">
    <location>
        <begin position="389"/>
        <end position="434"/>
    </location>
</feature>
<dbReference type="GO" id="GO:0006900">
    <property type="term" value="P:vesicle budding from membrane"/>
    <property type="evidence" value="ECO:0007669"/>
    <property type="project" value="TreeGrafter"/>
</dbReference>
<dbReference type="GO" id="GO:0005771">
    <property type="term" value="C:multivesicular body"/>
    <property type="evidence" value="ECO:0007669"/>
    <property type="project" value="TreeGrafter"/>
</dbReference>
<dbReference type="OrthoDB" id="10250120at2759"/>
<protein>
    <recommendedName>
        <fullName evidence="4">Vacuolar-sorting protein SNF7</fullName>
    </recommendedName>
    <alternativeName>
        <fullName evidence="5">Vacuolar protein-sorting-associated protein 32</fullName>
    </alternativeName>
</protein>
<comment type="similarity">
    <text evidence="2">Belongs to the SNF7 family.</text>
</comment>
<dbReference type="GO" id="GO:0000815">
    <property type="term" value="C:ESCRT III complex"/>
    <property type="evidence" value="ECO:0007669"/>
    <property type="project" value="TreeGrafter"/>
</dbReference>
<comment type="subcellular location">
    <subcellularLocation>
        <location evidence="1">Endosome</location>
    </subcellularLocation>
</comment>
<dbReference type="PhylomeDB" id="A0A061BBW4"/>
<evidence type="ECO:0000256" key="6">
    <source>
        <dbReference type="SAM" id="MobiDB-lite"/>
    </source>
</evidence>
<organism evidence="7">
    <name type="scientific">Cyberlindnera fabianii</name>
    <name type="common">Yeast</name>
    <name type="synonym">Hansenula fabianii</name>
    <dbReference type="NCBI Taxonomy" id="36022"/>
    <lineage>
        <taxon>Eukaryota</taxon>
        <taxon>Fungi</taxon>
        <taxon>Dikarya</taxon>
        <taxon>Ascomycota</taxon>
        <taxon>Saccharomycotina</taxon>
        <taxon>Saccharomycetes</taxon>
        <taxon>Phaffomycetales</taxon>
        <taxon>Phaffomycetaceae</taxon>
        <taxon>Cyberlindnera</taxon>
    </lineage>
</organism>
<keyword evidence="3" id="KW-0967">Endosome</keyword>
<dbReference type="AlphaFoldDB" id="A0A061BBW4"/>
<evidence type="ECO:0000256" key="3">
    <source>
        <dbReference type="ARBA" id="ARBA00022753"/>
    </source>
</evidence>